<dbReference type="PROSITE" id="PS50600">
    <property type="entry name" value="ULP_PROTEASE"/>
    <property type="match status" value="1"/>
</dbReference>
<dbReference type="SUPFAM" id="SSF54001">
    <property type="entry name" value="Cysteine proteinases"/>
    <property type="match status" value="1"/>
</dbReference>
<evidence type="ECO:0000313" key="5">
    <source>
        <dbReference type="EMBL" id="KAH3819358.1"/>
    </source>
</evidence>
<dbReference type="Gene3D" id="3.40.395.10">
    <property type="entry name" value="Adenoviral Proteinase, Chain A"/>
    <property type="match status" value="1"/>
</dbReference>
<reference evidence="5" key="2">
    <citation type="submission" date="2020-11" db="EMBL/GenBank/DDBJ databases">
        <authorList>
            <person name="McCartney M.A."/>
            <person name="Auch B."/>
            <person name="Kono T."/>
            <person name="Mallez S."/>
            <person name="Becker A."/>
            <person name="Gohl D.M."/>
            <person name="Silverstein K.A.T."/>
            <person name="Koren S."/>
            <person name="Bechman K.B."/>
            <person name="Herman A."/>
            <person name="Abrahante J.E."/>
            <person name="Garbe J."/>
        </authorList>
    </citation>
    <scope>NUCLEOTIDE SEQUENCE</scope>
    <source>
        <strain evidence="5">Duluth1</strain>
        <tissue evidence="5">Whole animal</tissue>
    </source>
</reference>
<keyword evidence="6" id="KW-1185">Reference proteome</keyword>
<keyword evidence="2" id="KW-0645">Protease</keyword>
<evidence type="ECO:0000259" key="4">
    <source>
        <dbReference type="PROSITE" id="PS50600"/>
    </source>
</evidence>
<keyword evidence="3" id="KW-0378">Hydrolase</keyword>
<comment type="caution">
    <text evidence="5">The sequence shown here is derived from an EMBL/GenBank/DDBJ whole genome shotgun (WGS) entry which is preliminary data.</text>
</comment>
<evidence type="ECO:0000313" key="6">
    <source>
        <dbReference type="Proteomes" id="UP000828390"/>
    </source>
</evidence>
<dbReference type="AlphaFoldDB" id="A0A9D4GPI6"/>
<dbReference type="GO" id="GO:0008234">
    <property type="term" value="F:cysteine-type peptidase activity"/>
    <property type="evidence" value="ECO:0007669"/>
    <property type="project" value="InterPro"/>
</dbReference>
<evidence type="ECO:0000256" key="2">
    <source>
        <dbReference type="ARBA" id="ARBA00022670"/>
    </source>
</evidence>
<dbReference type="InterPro" id="IPR003653">
    <property type="entry name" value="Peptidase_C48_C"/>
</dbReference>
<sequence>MFITALNEGRSSAAKKFLTPQHLQANQVLITCVLEGHWTLIVLDVAGKTMTLVDSGNARHNGLTLVSHFFESMDEMPHSWTSQHSKEVAKQTNGYDCEVHMCQNAADVAYALTFSFSPNKVHAIRKAMTFEILTGALMPRE</sequence>
<gene>
    <name evidence="5" type="ORF">DPMN_121091</name>
</gene>
<name>A0A9D4GPI6_DREPO</name>
<dbReference type="EMBL" id="JAIWYP010000005">
    <property type="protein sequence ID" value="KAH3819358.1"/>
    <property type="molecule type" value="Genomic_DNA"/>
</dbReference>
<feature type="domain" description="Ubiquitin-like protease family profile" evidence="4">
    <location>
        <begin position="1"/>
        <end position="108"/>
    </location>
</feature>
<dbReference type="GO" id="GO:0006508">
    <property type="term" value="P:proteolysis"/>
    <property type="evidence" value="ECO:0007669"/>
    <property type="project" value="UniProtKB-KW"/>
</dbReference>
<evidence type="ECO:0000256" key="3">
    <source>
        <dbReference type="ARBA" id="ARBA00022801"/>
    </source>
</evidence>
<dbReference type="Proteomes" id="UP000828390">
    <property type="component" value="Unassembled WGS sequence"/>
</dbReference>
<evidence type="ECO:0000256" key="1">
    <source>
        <dbReference type="ARBA" id="ARBA00005234"/>
    </source>
</evidence>
<proteinExistence type="inferred from homology"/>
<comment type="similarity">
    <text evidence="1">Belongs to the peptidase C48 family.</text>
</comment>
<reference evidence="5" key="1">
    <citation type="journal article" date="2019" name="bioRxiv">
        <title>The Genome of the Zebra Mussel, Dreissena polymorpha: A Resource for Invasive Species Research.</title>
        <authorList>
            <person name="McCartney M.A."/>
            <person name="Auch B."/>
            <person name="Kono T."/>
            <person name="Mallez S."/>
            <person name="Zhang Y."/>
            <person name="Obille A."/>
            <person name="Becker A."/>
            <person name="Abrahante J.E."/>
            <person name="Garbe J."/>
            <person name="Badalamenti J.P."/>
            <person name="Herman A."/>
            <person name="Mangelson H."/>
            <person name="Liachko I."/>
            <person name="Sullivan S."/>
            <person name="Sone E.D."/>
            <person name="Koren S."/>
            <person name="Silverstein K.A.T."/>
            <person name="Beckman K.B."/>
            <person name="Gohl D.M."/>
        </authorList>
    </citation>
    <scope>NUCLEOTIDE SEQUENCE</scope>
    <source>
        <strain evidence="5">Duluth1</strain>
        <tissue evidence="5">Whole animal</tissue>
    </source>
</reference>
<dbReference type="OrthoDB" id="1939479at2759"/>
<dbReference type="Pfam" id="PF02902">
    <property type="entry name" value="Peptidase_C48"/>
    <property type="match status" value="1"/>
</dbReference>
<dbReference type="InterPro" id="IPR038765">
    <property type="entry name" value="Papain-like_cys_pep_sf"/>
</dbReference>
<accession>A0A9D4GPI6</accession>
<protein>
    <recommendedName>
        <fullName evidence="4">Ubiquitin-like protease family profile domain-containing protein</fullName>
    </recommendedName>
</protein>
<organism evidence="5 6">
    <name type="scientific">Dreissena polymorpha</name>
    <name type="common">Zebra mussel</name>
    <name type="synonym">Mytilus polymorpha</name>
    <dbReference type="NCBI Taxonomy" id="45954"/>
    <lineage>
        <taxon>Eukaryota</taxon>
        <taxon>Metazoa</taxon>
        <taxon>Spiralia</taxon>
        <taxon>Lophotrochozoa</taxon>
        <taxon>Mollusca</taxon>
        <taxon>Bivalvia</taxon>
        <taxon>Autobranchia</taxon>
        <taxon>Heteroconchia</taxon>
        <taxon>Euheterodonta</taxon>
        <taxon>Imparidentia</taxon>
        <taxon>Neoheterodontei</taxon>
        <taxon>Myida</taxon>
        <taxon>Dreissenoidea</taxon>
        <taxon>Dreissenidae</taxon>
        <taxon>Dreissena</taxon>
    </lineage>
</organism>